<evidence type="ECO:0000256" key="5">
    <source>
        <dbReference type="ARBA" id="ARBA00022917"/>
    </source>
</evidence>
<dbReference type="Pfam" id="PF01652">
    <property type="entry name" value="IF4E"/>
    <property type="match status" value="1"/>
</dbReference>
<dbReference type="STRING" id="46731.A0A3M6TQU9"/>
<feature type="compositionally biased region" description="Basic and acidic residues" evidence="7">
    <location>
        <begin position="7"/>
        <end position="26"/>
    </location>
</feature>
<keyword evidence="4 6" id="KW-0694">RNA-binding</keyword>
<evidence type="ECO:0000256" key="3">
    <source>
        <dbReference type="ARBA" id="ARBA00022845"/>
    </source>
</evidence>
<dbReference type="PROSITE" id="PS00813">
    <property type="entry name" value="IF4E"/>
    <property type="match status" value="1"/>
</dbReference>
<dbReference type="EMBL" id="RCHS01003134">
    <property type="protein sequence ID" value="RMX43787.1"/>
    <property type="molecule type" value="Genomic_DNA"/>
</dbReference>
<evidence type="ECO:0008006" key="10">
    <source>
        <dbReference type="Google" id="ProtNLM"/>
    </source>
</evidence>
<evidence type="ECO:0000256" key="6">
    <source>
        <dbReference type="RuleBase" id="RU004374"/>
    </source>
</evidence>
<evidence type="ECO:0000313" key="8">
    <source>
        <dbReference type="EMBL" id="RMX43787.1"/>
    </source>
</evidence>
<dbReference type="GO" id="GO:0000340">
    <property type="term" value="F:RNA 7-methylguanosine cap binding"/>
    <property type="evidence" value="ECO:0007669"/>
    <property type="project" value="TreeGrafter"/>
</dbReference>
<keyword evidence="2 6" id="KW-0396">Initiation factor</keyword>
<protein>
    <recommendedName>
        <fullName evidence="10">EIF-4F 25 kDa subunit</fullName>
    </recommendedName>
</protein>
<evidence type="ECO:0000256" key="7">
    <source>
        <dbReference type="SAM" id="MobiDB-lite"/>
    </source>
</evidence>
<reference evidence="8 9" key="1">
    <citation type="journal article" date="2018" name="Sci. Rep.">
        <title>Comparative analysis of the Pocillopora damicornis genome highlights role of immune system in coral evolution.</title>
        <authorList>
            <person name="Cunning R."/>
            <person name="Bay R.A."/>
            <person name="Gillette P."/>
            <person name="Baker A.C."/>
            <person name="Traylor-Knowles N."/>
        </authorList>
    </citation>
    <scope>NUCLEOTIDE SEQUENCE [LARGE SCALE GENOMIC DNA]</scope>
    <source>
        <strain evidence="8">RSMAS</strain>
        <tissue evidence="8">Whole animal</tissue>
    </source>
</reference>
<name>A0A3M6TQU9_POCDA</name>
<dbReference type="InterPro" id="IPR023398">
    <property type="entry name" value="TIF_eIF4e-like"/>
</dbReference>
<gene>
    <name evidence="8" type="ORF">pdam_00019745</name>
</gene>
<dbReference type="AlphaFoldDB" id="A0A3M6TQU9"/>
<evidence type="ECO:0000256" key="4">
    <source>
        <dbReference type="ARBA" id="ARBA00022884"/>
    </source>
</evidence>
<comment type="caution">
    <text evidence="8">The sequence shown here is derived from an EMBL/GenBank/DDBJ whole genome shotgun (WGS) entry which is preliminary data.</text>
</comment>
<dbReference type="InterPro" id="IPR001040">
    <property type="entry name" value="TIF_eIF_4E"/>
</dbReference>
<dbReference type="Gene3D" id="3.30.760.10">
    <property type="entry name" value="RNA Cap, Translation Initiation Factor Eif4e"/>
    <property type="match status" value="1"/>
</dbReference>
<dbReference type="PANTHER" id="PTHR11960">
    <property type="entry name" value="EUKARYOTIC TRANSLATION INITIATION FACTOR 4E RELATED"/>
    <property type="match status" value="1"/>
</dbReference>
<dbReference type="GO" id="GO:0016281">
    <property type="term" value="C:eukaryotic translation initiation factor 4F complex"/>
    <property type="evidence" value="ECO:0007669"/>
    <property type="project" value="TreeGrafter"/>
</dbReference>
<organism evidence="8 9">
    <name type="scientific">Pocillopora damicornis</name>
    <name type="common">Cauliflower coral</name>
    <name type="synonym">Millepora damicornis</name>
    <dbReference type="NCBI Taxonomy" id="46731"/>
    <lineage>
        <taxon>Eukaryota</taxon>
        <taxon>Metazoa</taxon>
        <taxon>Cnidaria</taxon>
        <taxon>Anthozoa</taxon>
        <taxon>Hexacorallia</taxon>
        <taxon>Scleractinia</taxon>
        <taxon>Astrocoeniina</taxon>
        <taxon>Pocilloporidae</taxon>
        <taxon>Pocillopora</taxon>
    </lineage>
</organism>
<keyword evidence="9" id="KW-1185">Reference proteome</keyword>
<proteinExistence type="inferred from homology"/>
<accession>A0A3M6TQU9</accession>
<dbReference type="GO" id="GO:0006417">
    <property type="term" value="P:regulation of translation"/>
    <property type="evidence" value="ECO:0007669"/>
    <property type="project" value="UniProtKB-KW"/>
</dbReference>
<feature type="region of interest" description="Disordered" evidence="7">
    <location>
        <begin position="1"/>
        <end position="38"/>
    </location>
</feature>
<dbReference type="OrthoDB" id="590761at2759"/>
<keyword evidence="5 6" id="KW-0648">Protein biosynthesis</keyword>
<evidence type="ECO:0000256" key="1">
    <source>
        <dbReference type="ARBA" id="ARBA00009860"/>
    </source>
</evidence>
<dbReference type="PANTHER" id="PTHR11960:SF8">
    <property type="entry name" value="EUKARYOTIC TRANSLATION INITIATION FACTOR 4E1-RELATED"/>
    <property type="match status" value="1"/>
</dbReference>
<dbReference type="SUPFAM" id="SSF55418">
    <property type="entry name" value="eIF4e-like"/>
    <property type="match status" value="1"/>
</dbReference>
<evidence type="ECO:0000313" key="9">
    <source>
        <dbReference type="Proteomes" id="UP000275408"/>
    </source>
</evidence>
<comment type="similarity">
    <text evidence="1 6">Belongs to the eukaryotic initiation factor 4E family.</text>
</comment>
<dbReference type="GO" id="GO:0003743">
    <property type="term" value="F:translation initiation factor activity"/>
    <property type="evidence" value="ECO:0007669"/>
    <property type="project" value="UniProtKB-KW"/>
</dbReference>
<dbReference type="InterPro" id="IPR019770">
    <property type="entry name" value="TIF_eIF_4E_CS"/>
</dbReference>
<evidence type="ECO:0000256" key="2">
    <source>
        <dbReference type="ARBA" id="ARBA00022540"/>
    </source>
</evidence>
<keyword evidence="3" id="KW-0810">Translation regulation</keyword>
<dbReference type="Proteomes" id="UP000275408">
    <property type="component" value="Unassembled WGS sequence"/>
</dbReference>
<sequence>MASGDEIPAKNQKEQSKEEEKAKDGQSTEDGASAPVPSYVKHPLQNKWALWFFKNDKTKSWQDNLRLVTSFDTVSFAINLLTLFCCYDRVYNHIQAASKLQSGCDYSLFKEGIEPMWEDERNKKGGRWLVNTQKNFRQQELDRLWLETLMLLIGESFGEYSENVCGAVVQIRQKGDKLAIWTGNASDQDANLSIGRKFKERLSLPAKLVIGYQAHEDTMTKTGSVTKSMFTL</sequence>